<dbReference type="InterPro" id="IPR012340">
    <property type="entry name" value="NA-bd_OB-fold"/>
</dbReference>
<name>A0A9W8JDE3_9AGAR</name>
<dbReference type="OrthoDB" id="21095at2759"/>
<keyword evidence="3" id="KW-1185">Reference proteome</keyword>
<gene>
    <name evidence="2" type="ORF">H1R20_g4284</name>
</gene>
<comment type="caution">
    <text evidence="2">The sequence shown here is derived from an EMBL/GenBank/DDBJ whole genome shotgun (WGS) entry which is preliminary data.</text>
</comment>
<dbReference type="EMBL" id="JANBPK010000759">
    <property type="protein sequence ID" value="KAJ2932806.1"/>
    <property type="molecule type" value="Genomic_DNA"/>
</dbReference>
<evidence type="ECO:0000313" key="2">
    <source>
        <dbReference type="EMBL" id="KAJ2932806.1"/>
    </source>
</evidence>
<feature type="non-terminal residue" evidence="2">
    <location>
        <position position="1"/>
    </location>
</feature>
<dbReference type="AlphaFoldDB" id="A0A9W8JDE3"/>
<evidence type="ECO:0000256" key="1">
    <source>
        <dbReference type="SAM" id="MobiDB-lite"/>
    </source>
</evidence>
<dbReference type="Proteomes" id="UP001140091">
    <property type="component" value="Unassembled WGS sequence"/>
</dbReference>
<proteinExistence type="predicted"/>
<reference evidence="2" key="1">
    <citation type="submission" date="2022-06" db="EMBL/GenBank/DDBJ databases">
        <title>Genome Sequence of Candolleomyces eurysporus.</title>
        <authorList>
            <person name="Buettner E."/>
        </authorList>
    </citation>
    <scope>NUCLEOTIDE SEQUENCE</scope>
    <source>
        <strain evidence="2">VTCC 930004</strain>
    </source>
</reference>
<dbReference type="Gene3D" id="2.40.50.140">
    <property type="entry name" value="Nucleic acid-binding proteins"/>
    <property type="match status" value="1"/>
</dbReference>
<accession>A0A9W8JDE3</accession>
<evidence type="ECO:0000313" key="3">
    <source>
        <dbReference type="Proteomes" id="UP001140091"/>
    </source>
</evidence>
<dbReference type="SUPFAM" id="SSF50249">
    <property type="entry name" value="Nucleic acid-binding proteins"/>
    <property type="match status" value="1"/>
</dbReference>
<organism evidence="2 3">
    <name type="scientific">Candolleomyces eurysporus</name>
    <dbReference type="NCBI Taxonomy" id="2828524"/>
    <lineage>
        <taxon>Eukaryota</taxon>
        <taxon>Fungi</taxon>
        <taxon>Dikarya</taxon>
        <taxon>Basidiomycota</taxon>
        <taxon>Agaricomycotina</taxon>
        <taxon>Agaricomycetes</taxon>
        <taxon>Agaricomycetidae</taxon>
        <taxon>Agaricales</taxon>
        <taxon>Agaricineae</taxon>
        <taxon>Psathyrellaceae</taxon>
        <taxon>Candolleomyces</taxon>
    </lineage>
</organism>
<feature type="region of interest" description="Disordered" evidence="1">
    <location>
        <begin position="1"/>
        <end position="22"/>
    </location>
</feature>
<protein>
    <submittedName>
        <fullName evidence="2">Uncharacterized protein</fullName>
    </submittedName>
</protein>
<sequence length="190" mass="21739">MDYLSRLEGKAASAPPIQNDEDMPDYIDNFYDDLEEHASALRRLSSIKPSDARWLAQLVKQNLDSEHERIPAEIEKELLVSTLNVFEGAKFTREHIQETCPPRNARSHQVLVVKDARTDRRPANRVAHLSVWEVDKIDLSEGSRSASFTVGQRFLVSNLSPNNPSAWMKNEPGAQIFVSTRKDTRWLKRN</sequence>